<dbReference type="InParanoid" id="E3KBN2"/>
<dbReference type="RefSeq" id="XP_003326122.1">
    <property type="nucleotide sequence ID" value="XM_003326074.1"/>
</dbReference>
<organism evidence="2 3">
    <name type="scientific">Puccinia graminis f. sp. tritici (strain CRL 75-36-700-3 / race SCCL)</name>
    <name type="common">Black stem rust fungus</name>
    <dbReference type="NCBI Taxonomy" id="418459"/>
    <lineage>
        <taxon>Eukaryota</taxon>
        <taxon>Fungi</taxon>
        <taxon>Dikarya</taxon>
        <taxon>Basidiomycota</taxon>
        <taxon>Pucciniomycotina</taxon>
        <taxon>Pucciniomycetes</taxon>
        <taxon>Pucciniales</taxon>
        <taxon>Pucciniaceae</taxon>
        <taxon>Puccinia</taxon>
    </lineage>
</organism>
<dbReference type="VEuPathDB" id="FungiDB:PGTG_07952"/>
<dbReference type="EMBL" id="DS178279">
    <property type="protein sequence ID" value="EFP81703.1"/>
    <property type="molecule type" value="Genomic_DNA"/>
</dbReference>
<feature type="region of interest" description="Disordered" evidence="1">
    <location>
        <begin position="40"/>
        <end position="61"/>
    </location>
</feature>
<reference key="1">
    <citation type="submission" date="2007-01" db="EMBL/GenBank/DDBJ databases">
        <title>The Genome Sequence of Puccinia graminis f. sp. tritici Strain CRL 75-36-700-3.</title>
        <authorList>
            <consortium name="The Broad Institute Genome Sequencing Platform"/>
            <person name="Birren B."/>
            <person name="Lander E."/>
            <person name="Galagan J."/>
            <person name="Nusbaum C."/>
            <person name="Devon K."/>
            <person name="Cuomo C."/>
            <person name="Jaffe D."/>
            <person name="Butler J."/>
            <person name="Alvarez P."/>
            <person name="Gnerre S."/>
            <person name="Grabherr M."/>
            <person name="Mauceli E."/>
            <person name="Brockman W."/>
            <person name="Young S."/>
            <person name="LaButti K."/>
            <person name="Sykes S."/>
            <person name="DeCaprio D."/>
            <person name="Crawford M."/>
            <person name="Koehrsen M."/>
            <person name="Engels R."/>
            <person name="Montgomery P."/>
            <person name="Pearson M."/>
            <person name="Howarth C."/>
            <person name="Larson L."/>
            <person name="White J."/>
            <person name="Zeng Q."/>
            <person name="Kodira C."/>
            <person name="Yandava C."/>
            <person name="Alvarado L."/>
            <person name="O'Leary S."/>
            <person name="Szabo L."/>
            <person name="Dean R."/>
            <person name="Schein J."/>
        </authorList>
    </citation>
    <scope>NUCLEOTIDE SEQUENCE</scope>
    <source>
        <strain>CRL 75-36-700-3</strain>
    </source>
</reference>
<dbReference type="Proteomes" id="UP000008783">
    <property type="component" value="Unassembled WGS sequence"/>
</dbReference>
<gene>
    <name evidence="2" type="ORF">PGTG_07952</name>
</gene>
<evidence type="ECO:0000313" key="2">
    <source>
        <dbReference type="EMBL" id="EFP81703.1"/>
    </source>
</evidence>
<dbReference type="KEGG" id="pgr:PGTG_07952"/>
<reference evidence="3" key="2">
    <citation type="journal article" date="2011" name="Proc. Natl. Acad. Sci. U.S.A.">
        <title>Obligate biotrophy features unraveled by the genomic analysis of rust fungi.</title>
        <authorList>
            <person name="Duplessis S."/>
            <person name="Cuomo C.A."/>
            <person name="Lin Y.-C."/>
            <person name="Aerts A."/>
            <person name="Tisserant E."/>
            <person name="Veneault-Fourrey C."/>
            <person name="Joly D.L."/>
            <person name="Hacquard S."/>
            <person name="Amselem J."/>
            <person name="Cantarel B.L."/>
            <person name="Chiu R."/>
            <person name="Coutinho P.M."/>
            <person name="Feau N."/>
            <person name="Field M."/>
            <person name="Frey P."/>
            <person name="Gelhaye E."/>
            <person name="Goldberg J."/>
            <person name="Grabherr M.G."/>
            <person name="Kodira C.D."/>
            <person name="Kohler A."/>
            <person name="Kuees U."/>
            <person name="Lindquist E.A."/>
            <person name="Lucas S.M."/>
            <person name="Mago R."/>
            <person name="Mauceli E."/>
            <person name="Morin E."/>
            <person name="Murat C."/>
            <person name="Pangilinan J.L."/>
            <person name="Park R."/>
            <person name="Pearson M."/>
            <person name="Quesneville H."/>
            <person name="Rouhier N."/>
            <person name="Sakthikumar S."/>
            <person name="Salamov A.A."/>
            <person name="Schmutz J."/>
            <person name="Selles B."/>
            <person name="Shapiro H."/>
            <person name="Tanguay P."/>
            <person name="Tuskan G.A."/>
            <person name="Henrissat B."/>
            <person name="Van de Peer Y."/>
            <person name="Rouze P."/>
            <person name="Ellis J.G."/>
            <person name="Dodds P.N."/>
            <person name="Schein J.E."/>
            <person name="Zhong S."/>
            <person name="Hamelin R.C."/>
            <person name="Grigoriev I.V."/>
            <person name="Szabo L.J."/>
            <person name="Martin F."/>
        </authorList>
    </citation>
    <scope>NUCLEOTIDE SEQUENCE [LARGE SCALE GENOMIC DNA]</scope>
    <source>
        <strain evidence="3">CRL 75-36-700-3 / race SCCL</strain>
    </source>
</reference>
<keyword evidence="3" id="KW-1185">Reference proteome</keyword>
<evidence type="ECO:0000313" key="3">
    <source>
        <dbReference type="Proteomes" id="UP000008783"/>
    </source>
</evidence>
<accession>E3KBN2</accession>
<dbReference type="AlphaFoldDB" id="E3KBN2"/>
<proteinExistence type="predicted"/>
<sequence>MCTVGAPIFLARGNLGYKLVMHWLVIFVVIGVVNKVNHSNQSSSPHKTSLPPWNNQPDHHQSIWSEPQMQAPLVTQAEGKAERSTIATAPRSGQLRMTNDQDLCELEKVLNKNPWMKMAEVKDILTTPISTKTTLCNSTGHLTHMELLG</sequence>
<protein>
    <submittedName>
        <fullName evidence="2">Uncharacterized protein</fullName>
    </submittedName>
</protein>
<dbReference type="GeneID" id="10533410"/>
<dbReference type="HOGENOM" id="CLU_1750600_0_0_1"/>
<evidence type="ECO:0000256" key="1">
    <source>
        <dbReference type="SAM" id="MobiDB-lite"/>
    </source>
</evidence>
<name>E3KBN2_PUCGT</name>